<evidence type="ECO:0000256" key="1">
    <source>
        <dbReference type="SAM" id="MobiDB-lite"/>
    </source>
</evidence>
<dbReference type="EMBL" id="MN739284">
    <property type="protein sequence ID" value="QHS97059.1"/>
    <property type="molecule type" value="Genomic_DNA"/>
</dbReference>
<reference evidence="2" key="1">
    <citation type="journal article" date="2020" name="Nature">
        <title>Giant virus diversity and host interactions through global metagenomics.</title>
        <authorList>
            <person name="Schulz F."/>
            <person name="Roux S."/>
            <person name="Paez-Espino D."/>
            <person name="Jungbluth S."/>
            <person name="Walsh D.A."/>
            <person name="Denef V.J."/>
            <person name="McMahon K.D."/>
            <person name="Konstantinidis K.T."/>
            <person name="Eloe-Fadrosh E.A."/>
            <person name="Kyrpides N.C."/>
            <person name="Woyke T."/>
        </authorList>
    </citation>
    <scope>NUCLEOTIDE SEQUENCE</scope>
    <source>
        <strain evidence="2">GVMAG-M-3300020166-5</strain>
    </source>
</reference>
<feature type="compositionally biased region" description="Basic and acidic residues" evidence="1">
    <location>
        <begin position="56"/>
        <end position="70"/>
    </location>
</feature>
<organism evidence="2">
    <name type="scientific">viral metagenome</name>
    <dbReference type="NCBI Taxonomy" id="1070528"/>
    <lineage>
        <taxon>unclassified sequences</taxon>
        <taxon>metagenomes</taxon>
        <taxon>organismal metagenomes</taxon>
    </lineage>
</organism>
<name>A0A6C0BZS9_9ZZZZ</name>
<dbReference type="AlphaFoldDB" id="A0A6C0BZS9"/>
<feature type="compositionally biased region" description="Basic residues" evidence="1">
    <location>
        <begin position="71"/>
        <end position="81"/>
    </location>
</feature>
<protein>
    <submittedName>
        <fullName evidence="2">Uncharacterized protein</fullName>
    </submittedName>
</protein>
<feature type="compositionally biased region" description="Basic residues" evidence="1">
    <location>
        <begin position="1"/>
        <end position="47"/>
    </location>
</feature>
<feature type="region of interest" description="Disordered" evidence="1">
    <location>
        <begin position="1"/>
        <end position="82"/>
    </location>
</feature>
<evidence type="ECO:0000313" key="2">
    <source>
        <dbReference type="EMBL" id="QHS97059.1"/>
    </source>
</evidence>
<proteinExistence type="predicted"/>
<sequence>MAKHRKSRAHRRSTRRHSLGRGKKTKTTAAATRRKNATRQRRARASVHRANAAIRRAQERETMRRLDQMRRDRHIHGSRAHQKWDEARYEMEDYLGY</sequence>
<accession>A0A6C0BZS9</accession>